<proteinExistence type="inferred from homology"/>
<feature type="compositionally biased region" description="Basic and acidic residues" evidence="2">
    <location>
        <begin position="202"/>
        <end position="212"/>
    </location>
</feature>
<name>A0A7S3XBI0_9CHLO</name>
<dbReference type="PANTHER" id="PTHR13009:SF8">
    <property type="entry name" value="AHA1 DOMAIN-CONTAINING PROTEIN"/>
    <property type="match status" value="1"/>
</dbReference>
<sequence>MAKLGQGDARWIVDEREDGTNVHGWHWAEKDVGGWAKERLQELLGDQEVLRGEGGCWLRIDQMHVFRGDAFINQRKGKFIPGYELEVALQWTGEIKGRGDDPQTGVATASGEIKIPYIGDENHDEDSEIQVTVYQNGPVETRLREAMLAKGIPVLQKGIRTFHQEMWSGKPINANGAVKKAAAPSPKKNEGQVEGEAQKNANELERKKEEEASEFRTIKLRENFHARPKDIYDAYLDENRVKAFTQSNASISKEVGGEFSLFNGSIVGKQVELVPCERIVQKWRFSNWPQDHYSTVTITITEKEPGNTQLRLVQTEVPVADQFGNESVLETTERGWKEQVWNRIRAVFGYGI</sequence>
<dbReference type="Gene3D" id="3.30.530.20">
    <property type="match status" value="1"/>
</dbReference>
<dbReference type="EMBL" id="HBIS01002183">
    <property type="protein sequence ID" value="CAE0608122.1"/>
    <property type="molecule type" value="Transcribed_RNA"/>
</dbReference>
<dbReference type="SUPFAM" id="SSF103111">
    <property type="entry name" value="Activator of Hsp90 ATPase, Aha1"/>
    <property type="match status" value="1"/>
</dbReference>
<reference evidence="4" key="1">
    <citation type="submission" date="2021-01" db="EMBL/GenBank/DDBJ databases">
        <authorList>
            <person name="Corre E."/>
            <person name="Pelletier E."/>
            <person name="Niang G."/>
            <person name="Scheremetjew M."/>
            <person name="Finn R."/>
            <person name="Kale V."/>
            <person name="Holt S."/>
            <person name="Cochrane G."/>
            <person name="Meng A."/>
            <person name="Brown T."/>
            <person name="Cohen L."/>
        </authorList>
    </citation>
    <scope>NUCLEOTIDE SEQUENCE</scope>
    <source>
        <strain evidence="4">CCMP1897</strain>
    </source>
</reference>
<comment type="similarity">
    <text evidence="1">Belongs to the AHA1 family.</text>
</comment>
<dbReference type="CDD" id="cd08892">
    <property type="entry name" value="SRPBCC_Aha1"/>
    <property type="match status" value="1"/>
</dbReference>
<evidence type="ECO:0000256" key="2">
    <source>
        <dbReference type="SAM" id="MobiDB-lite"/>
    </source>
</evidence>
<feature type="domain" description="Activator of Hsp90 ATPase AHSA1-like N-terminal" evidence="3">
    <location>
        <begin position="29"/>
        <end position="170"/>
    </location>
</feature>
<evidence type="ECO:0000256" key="1">
    <source>
        <dbReference type="ARBA" id="ARBA00006817"/>
    </source>
</evidence>
<dbReference type="SMART" id="SM01000">
    <property type="entry name" value="Aha1_N"/>
    <property type="match status" value="1"/>
</dbReference>
<gene>
    <name evidence="4" type="ORF">PSAL00342_LOCUS1939</name>
</gene>
<organism evidence="4">
    <name type="scientific">Picocystis salinarum</name>
    <dbReference type="NCBI Taxonomy" id="88271"/>
    <lineage>
        <taxon>Eukaryota</taxon>
        <taxon>Viridiplantae</taxon>
        <taxon>Chlorophyta</taxon>
        <taxon>Picocystophyceae</taxon>
        <taxon>Picocystales</taxon>
        <taxon>Picocystaceae</taxon>
        <taxon>Picocystis</taxon>
    </lineage>
</organism>
<dbReference type="GO" id="GO:0051087">
    <property type="term" value="F:protein-folding chaperone binding"/>
    <property type="evidence" value="ECO:0007669"/>
    <property type="project" value="InterPro"/>
</dbReference>
<dbReference type="InterPro" id="IPR023393">
    <property type="entry name" value="START-like_dom_sf"/>
</dbReference>
<dbReference type="GO" id="GO:0006457">
    <property type="term" value="P:protein folding"/>
    <property type="evidence" value="ECO:0007669"/>
    <property type="project" value="TreeGrafter"/>
</dbReference>
<dbReference type="GO" id="GO:0005829">
    <property type="term" value="C:cytosol"/>
    <property type="evidence" value="ECO:0007669"/>
    <property type="project" value="TreeGrafter"/>
</dbReference>
<feature type="compositionally biased region" description="Low complexity" evidence="2">
    <location>
        <begin position="177"/>
        <end position="186"/>
    </location>
</feature>
<dbReference type="SUPFAM" id="SSF55961">
    <property type="entry name" value="Bet v1-like"/>
    <property type="match status" value="1"/>
</dbReference>
<evidence type="ECO:0000313" key="4">
    <source>
        <dbReference type="EMBL" id="CAE0608122.1"/>
    </source>
</evidence>
<dbReference type="InterPro" id="IPR015310">
    <property type="entry name" value="AHSA1-like_N"/>
</dbReference>
<dbReference type="Pfam" id="PF08327">
    <property type="entry name" value="AHSA1"/>
    <property type="match status" value="1"/>
</dbReference>
<dbReference type="AlphaFoldDB" id="A0A7S3XBI0"/>
<evidence type="ECO:0000259" key="3">
    <source>
        <dbReference type="SMART" id="SM01000"/>
    </source>
</evidence>
<dbReference type="InterPro" id="IPR013538">
    <property type="entry name" value="ASHA1/2-like_C"/>
</dbReference>
<dbReference type="GO" id="GO:0001671">
    <property type="term" value="F:ATPase activator activity"/>
    <property type="evidence" value="ECO:0007669"/>
    <property type="project" value="InterPro"/>
</dbReference>
<accession>A0A7S3XBI0</accession>
<feature type="region of interest" description="Disordered" evidence="2">
    <location>
        <begin position="177"/>
        <end position="212"/>
    </location>
</feature>
<protein>
    <recommendedName>
        <fullName evidence="3">Activator of Hsp90 ATPase AHSA1-like N-terminal domain-containing protein</fullName>
    </recommendedName>
</protein>
<dbReference type="InterPro" id="IPR036338">
    <property type="entry name" value="Aha1"/>
</dbReference>
<dbReference type="PANTHER" id="PTHR13009">
    <property type="entry name" value="HEAT SHOCK PROTEIN 90 HSP90 CO-CHAPERONE AHA-1"/>
    <property type="match status" value="1"/>
</dbReference>
<dbReference type="Pfam" id="PF09229">
    <property type="entry name" value="Aha1_N"/>
    <property type="match status" value="1"/>
</dbReference>
<dbReference type="Gene3D" id="3.15.10.20">
    <property type="entry name" value="Activator of Hsp90 ATPase Aha1, N-terminal domain"/>
    <property type="match status" value="1"/>
</dbReference>